<dbReference type="Proteomes" id="UP001178461">
    <property type="component" value="Chromosome 2"/>
</dbReference>
<keyword evidence="1" id="KW-1133">Transmembrane helix</keyword>
<sequence>MQDPVTPESHSIIIIFCYCTVYASFSLSLGVKTAMMEGEANKPRKSNTKPCYSTVDIRRQTRLKRPQNKQTTMIKQREEILM</sequence>
<organism evidence="2 3">
    <name type="scientific">Podarcis lilfordi</name>
    <name type="common">Lilford's wall lizard</name>
    <dbReference type="NCBI Taxonomy" id="74358"/>
    <lineage>
        <taxon>Eukaryota</taxon>
        <taxon>Metazoa</taxon>
        <taxon>Chordata</taxon>
        <taxon>Craniata</taxon>
        <taxon>Vertebrata</taxon>
        <taxon>Euteleostomi</taxon>
        <taxon>Lepidosauria</taxon>
        <taxon>Squamata</taxon>
        <taxon>Bifurcata</taxon>
        <taxon>Unidentata</taxon>
        <taxon>Episquamata</taxon>
        <taxon>Laterata</taxon>
        <taxon>Lacertibaenia</taxon>
        <taxon>Lacertidae</taxon>
        <taxon>Podarcis</taxon>
    </lineage>
</organism>
<gene>
    <name evidence="2" type="ORF">PODLI_1B040837</name>
</gene>
<evidence type="ECO:0000256" key="1">
    <source>
        <dbReference type="SAM" id="Phobius"/>
    </source>
</evidence>
<dbReference type="EMBL" id="OX395127">
    <property type="protein sequence ID" value="CAI5768694.1"/>
    <property type="molecule type" value="Genomic_DNA"/>
</dbReference>
<accession>A0AA35K0N3</accession>
<evidence type="ECO:0000313" key="3">
    <source>
        <dbReference type="Proteomes" id="UP001178461"/>
    </source>
</evidence>
<evidence type="ECO:0000313" key="2">
    <source>
        <dbReference type="EMBL" id="CAI5768694.1"/>
    </source>
</evidence>
<reference evidence="2" key="1">
    <citation type="submission" date="2022-12" db="EMBL/GenBank/DDBJ databases">
        <authorList>
            <person name="Alioto T."/>
            <person name="Alioto T."/>
            <person name="Gomez Garrido J."/>
        </authorList>
    </citation>
    <scope>NUCLEOTIDE SEQUENCE</scope>
</reference>
<name>A0AA35K0N3_9SAUR</name>
<keyword evidence="1" id="KW-0472">Membrane</keyword>
<keyword evidence="3" id="KW-1185">Reference proteome</keyword>
<dbReference type="AlphaFoldDB" id="A0AA35K0N3"/>
<feature type="transmembrane region" description="Helical" evidence="1">
    <location>
        <begin position="12"/>
        <end position="35"/>
    </location>
</feature>
<protein>
    <submittedName>
        <fullName evidence="2">Uncharacterized protein</fullName>
    </submittedName>
</protein>
<keyword evidence="1" id="KW-0812">Transmembrane</keyword>
<proteinExistence type="predicted"/>